<gene>
    <name evidence="1" type="ORF">EZS28_030741</name>
</gene>
<accession>A0A5J4UV69</accession>
<evidence type="ECO:0000313" key="2">
    <source>
        <dbReference type="Proteomes" id="UP000324800"/>
    </source>
</evidence>
<reference evidence="1 2" key="1">
    <citation type="submission" date="2019-03" db="EMBL/GenBank/DDBJ databases">
        <title>Single cell metagenomics reveals metabolic interactions within the superorganism composed of flagellate Streblomastix strix and complex community of Bacteroidetes bacteria on its surface.</title>
        <authorList>
            <person name="Treitli S.C."/>
            <person name="Kolisko M."/>
            <person name="Husnik F."/>
            <person name="Keeling P."/>
            <person name="Hampl V."/>
        </authorList>
    </citation>
    <scope>NUCLEOTIDE SEQUENCE [LARGE SCALE GENOMIC DNA]</scope>
    <source>
        <strain evidence="1">ST1C</strain>
    </source>
</reference>
<proteinExistence type="predicted"/>
<dbReference type="AlphaFoldDB" id="A0A5J4UV69"/>
<dbReference type="InterPro" id="IPR032413">
    <property type="entry name" value="Arm_3"/>
</dbReference>
<sequence length="63" mass="7048">NNDEQGDLNKVVDIMNECGGFDIVTDLLLHETNEVLQAAMFIISRFFDDANESGESAKDKIQE</sequence>
<comment type="caution">
    <text evidence="1">The sequence shown here is derived from an EMBL/GenBank/DDBJ whole genome shotgun (WGS) entry which is preliminary data.</text>
</comment>
<protein>
    <submittedName>
        <fullName evidence="1">Uncharacterized protein</fullName>
    </submittedName>
</protein>
<dbReference type="EMBL" id="SNRW01012509">
    <property type="protein sequence ID" value="KAA6373731.1"/>
    <property type="molecule type" value="Genomic_DNA"/>
</dbReference>
<name>A0A5J4UV69_9EUKA</name>
<dbReference type="Proteomes" id="UP000324800">
    <property type="component" value="Unassembled WGS sequence"/>
</dbReference>
<dbReference type="Pfam" id="PF16186">
    <property type="entry name" value="Arm_3"/>
    <property type="match status" value="1"/>
</dbReference>
<feature type="non-terminal residue" evidence="1">
    <location>
        <position position="1"/>
    </location>
</feature>
<organism evidence="1 2">
    <name type="scientific">Streblomastix strix</name>
    <dbReference type="NCBI Taxonomy" id="222440"/>
    <lineage>
        <taxon>Eukaryota</taxon>
        <taxon>Metamonada</taxon>
        <taxon>Preaxostyla</taxon>
        <taxon>Oxymonadida</taxon>
        <taxon>Streblomastigidae</taxon>
        <taxon>Streblomastix</taxon>
    </lineage>
</organism>
<evidence type="ECO:0000313" key="1">
    <source>
        <dbReference type="EMBL" id="KAA6373731.1"/>
    </source>
</evidence>